<proteinExistence type="predicted"/>
<dbReference type="RefSeq" id="WP_160023779.1">
    <property type="nucleotide sequence ID" value="NZ_VZIZ01000049.1"/>
</dbReference>
<evidence type="ECO:0000313" key="2">
    <source>
        <dbReference type="Proteomes" id="UP000471465"/>
    </source>
</evidence>
<name>A0A6N7BXV5_9GAMM</name>
<protein>
    <recommendedName>
        <fullName evidence="3">RanBP2-type domain-containing protein</fullName>
    </recommendedName>
</protein>
<accession>A0A6N7BXV5</accession>
<dbReference type="InterPro" id="IPR021739">
    <property type="entry name" value="SaV-like"/>
</dbReference>
<keyword evidence="2" id="KW-1185">Reference proteome</keyword>
<dbReference type="Proteomes" id="UP000471465">
    <property type="component" value="Unassembled WGS sequence"/>
</dbReference>
<sequence>MASLWDCEKCGYNHYEKASECKHCGTESNLPEMINQPKHYNDESGVPCCDVTDFMMFNGGNCFKYLYRCGSKFDDIEDLKKAAWYAVRAKQKGEFYSDGDWAYLIREVARYRDDAIHTAMIALRWCRWSDVVVAIKAEIARLESEAADD</sequence>
<dbReference type="EMBL" id="VZIZ01000049">
    <property type="protein sequence ID" value="KAF0567407.1"/>
    <property type="molecule type" value="Genomic_DNA"/>
</dbReference>
<reference evidence="1 2" key="1">
    <citation type="submission" date="2019-09" db="EMBL/GenBank/DDBJ databases">
        <title>Draft genome sequence of Psychrobacter nivimaris LAMA 639, in search for biotechnological relevant genes.</title>
        <authorList>
            <person name="Lima A.O.S."/>
            <person name="Staloch B.E.K."/>
            <person name="Freitas R.C."/>
            <person name="Niero H."/>
            <person name="Silva M.A.C."/>
        </authorList>
    </citation>
    <scope>NUCLEOTIDE SEQUENCE [LARGE SCALE GENOMIC DNA]</scope>
    <source>
        <strain evidence="1 2">LAMA 639</strain>
    </source>
</reference>
<evidence type="ECO:0000313" key="1">
    <source>
        <dbReference type="EMBL" id="KAF0567407.1"/>
    </source>
</evidence>
<organism evidence="1 2">
    <name type="scientific">Psychrobacter nivimaris</name>
    <dbReference type="NCBI Taxonomy" id="281738"/>
    <lineage>
        <taxon>Bacteria</taxon>
        <taxon>Pseudomonadati</taxon>
        <taxon>Pseudomonadota</taxon>
        <taxon>Gammaproteobacteria</taxon>
        <taxon>Moraxellales</taxon>
        <taxon>Moraxellaceae</taxon>
        <taxon>Psychrobacter</taxon>
    </lineage>
</organism>
<dbReference type="Pfam" id="PF11753">
    <property type="entry name" value="DUF3310"/>
    <property type="match status" value="1"/>
</dbReference>
<gene>
    <name evidence="1" type="ORF">FQV37_2263</name>
</gene>
<evidence type="ECO:0008006" key="3">
    <source>
        <dbReference type="Google" id="ProtNLM"/>
    </source>
</evidence>
<dbReference type="AlphaFoldDB" id="A0A6N7BXV5"/>
<comment type="caution">
    <text evidence="1">The sequence shown here is derived from an EMBL/GenBank/DDBJ whole genome shotgun (WGS) entry which is preliminary data.</text>
</comment>